<reference evidence="3 4" key="1">
    <citation type="submission" date="2014-04" db="EMBL/GenBank/DDBJ databases">
        <authorList>
            <consortium name="DOE Joint Genome Institute"/>
            <person name="Kuo A."/>
            <person name="Kohler A."/>
            <person name="Nagy L.G."/>
            <person name="Floudas D."/>
            <person name="Copeland A."/>
            <person name="Barry K.W."/>
            <person name="Cichocki N."/>
            <person name="Veneault-Fourrey C."/>
            <person name="LaButti K."/>
            <person name="Lindquist E.A."/>
            <person name="Lipzen A."/>
            <person name="Lundell T."/>
            <person name="Morin E."/>
            <person name="Murat C."/>
            <person name="Sun H."/>
            <person name="Tunlid A."/>
            <person name="Henrissat B."/>
            <person name="Grigoriev I.V."/>
            <person name="Hibbett D.S."/>
            <person name="Martin F."/>
            <person name="Nordberg H.P."/>
            <person name="Cantor M.N."/>
            <person name="Hua S.X."/>
        </authorList>
    </citation>
    <scope>NUCLEOTIDE SEQUENCE [LARGE SCALE GENOMIC DNA]</scope>
    <source>
        <strain evidence="3 4">LaAM-08-1</strain>
    </source>
</reference>
<dbReference type="HOGENOM" id="CLU_076650_0_0_1"/>
<dbReference type="AlphaFoldDB" id="A0A0C9XG82"/>
<feature type="region of interest" description="Disordered" evidence="1">
    <location>
        <begin position="266"/>
        <end position="287"/>
    </location>
</feature>
<feature type="transmembrane region" description="Helical" evidence="2">
    <location>
        <begin position="6"/>
        <end position="26"/>
    </location>
</feature>
<evidence type="ECO:0000256" key="2">
    <source>
        <dbReference type="SAM" id="Phobius"/>
    </source>
</evidence>
<feature type="compositionally biased region" description="Pro residues" evidence="1">
    <location>
        <begin position="273"/>
        <end position="287"/>
    </location>
</feature>
<feature type="transmembrane region" description="Helical" evidence="2">
    <location>
        <begin position="155"/>
        <end position="177"/>
    </location>
</feature>
<reference evidence="4" key="2">
    <citation type="submission" date="2015-01" db="EMBL/GenBank/DDBJ databases">
        <title>Evolutionary Origins and Diversification of the Mycorrhizal Mutualists.</title>
        <authorList>
            <consortium name="DOE Joint Genome Institute"/>
            <consortium name="Mycorrhizal Genomics Consortium"/>
            <person name="Kohler A."/>
            <person name="Kuo A."/>
            <person name="Nagy L.G."/>
            <person name="Floudas D."/>
            <person name="Copeland A."/>
            <person name="Barry K.W."/>
            <person name="Cichocki N."/>
            <person name="Veneault-Fourrey C."/>
            <person name="LaButti K."/>
            <person name="Lindquist E.A."/>
            <person name="Lipzen A."/>
            <person name="Lundell T."/>
            <person name="Morin E."/>
            <person name="Murat C."/>
            <person name="Riley R."/>
            <person name="Ohm R."/>
            <person name="Sun H."/>
            <person name="Tunlid A."/>
            <person name="Henrissat B."/>
            <person name="Grigoriev I.V."/>
            <person name="Hibbett D.S."/>
            <person name="Martin F."/>
        </authorList>
    </citation>
    <scope>NUCLEOTIDE SEQUENCE [LARGE SCALE GENOMIC DNA]</scope>
    <source>
        <strain evidence="4">LaAM-08-1</strain>
    </source>
</reference>
<keyword evidence="2" id="KW-0472">Membrane</keyword>
<gene>
    <name evidence="3" type="ORF">K443DRAFT_683243</name>
</gene>
<keyword evidence="2" id="KW-1133">Transmembrane helix</keyword>
<name>A0A0C9XG82_9AGAR</name>
<dbReference type="PANTHER" id="PTHR40465:SF1">
    <property type="entry name" value="DUF6534 DOMAIN-CONTAINING PROTEIN"/>
    <property type="match status" value="1"/>
</dbReference>
<feature type="transmembrane region" description="Helical" evidence="2">
    <location>
        <begin position="121"/>
        <end position="143"/>
    </location>
</feature>
<dbReference type="PANTHER" id="PTHR40465">
    <property type="entry name" value="CHROMOSOME 1, WHOLE GENOME SHOTGUN SEQUENCE"/>
    <property type="match status" value="1"/>
</dbReference>
<keyword evidence="2" id="KW-0812">Transmembrane</keyword>
<dbReference type="Proteomes" id="UP000054477">
    <property type="component" value="Unassembled WGS sequence"/>
</dbReference>
<feature type="transmembrane region" description="Helical" evidence="2">
    <location>
        <begin position="226"/>
        <end position="250"/>
    </location>
</feature>
<organism evidence="3 4">
    <name type="scientific">Laccaria amethystina LaAM-08-1</name>
    <dbReference type="NCBI Taxonomy" id="1095629"/>
    <lineage>
        <taxon>Eukaryota</taxon>
        <taxon>Fungi</taxon>
        <taxon>Dikarya</taxon>
        <taxon>Basidiomycota</taxon>
        <taxon>Agaricomycotina</taxon>
        <taxon>Agaricomycetes</taxon>
        <taxon>Agaricomycetidae</taxon>
        <taxon>Agaricales</taxon>
        <taxon>Agaricineae</taxon>
        <taxon>Hydnangiaceae</taxon>
        <taxon>Laccaria</taxon>
    </lineage>
</organism>
<evidence type="ECO:0000313" key="4">
    <source>
        <dbReference type="Proteomes" id="UP000054477"/>
    </source>
</evidence>
<dbReference type="OrthoDB" id="3203775at2759"/>
<feature type="transmembrane region" description="Helical" evidence="2">
    <location>
        <begin position="46"/>
        <end position="71"/>
    </location>
</feature>
<feature type="transmembrane region" description="Helical" evidence="2">
    <location>
        <begin position="91"/>
        <end position="114"/>
    </location>
</feature>
<dbReference type="STRING" id="1095629.A0A0C9XG82"/>
<evidence type="ECO:0000256" key="1">
    <source>
        <dbReference type="SAM" id="MobiDB-lite"/>
    </source>
</evidence>
<evidence type="ECO:0000313" key="3">
    <source>
        <dbReference type="EMBL" id="KIJ95137.1"/>
    </source>
</evidence>
<protein>
    <submittedName>
        <fullName evidence="3">Uncharacterized protein</fullName>
    </submittedName>
</protein>
<proteinExistence type="predicted"/>
<keyword evidence="4" id="KW-1185">Reference proteome</keyword>
<sequence length="287" mass="32389">MTLASPQVIIACLLIASYINLILYTYELYLAYQYFCGNERCKKDGLILKLAVAFNVIVDGIGTFFTCALIYQFAVVYWGQTAQLRTSHWTIVIITFTGGLSTFVVQTFMVYRYWTCTSIKIIPVFLFMLVLEVFVTTTLYAAAATARKFKGHHEHYRFVILYHSGLVAANISLTFCLSWKIGHLEIYSQETKSLVRRVIRMLVVTGMVPTVLSLATLITFLSRSDIWQISIAIGLLLGRVFTITMIYALLIREKLRGDSHLQSTFTDTVAVPSPGPTTPPERTPTFT</sequence>
<accession>A0A0C9XG82</accession>
<feature type="transmembrane region" description="Helical" evidence="2">
    <location>
        <begin position="198"/>
        <end position="220"/>
    </location>
</feature>
<dbReference type="EMBL" id="KN838766">
    <property type="protein sequence ID" value="KIJ95137.1"/>
    <property type="molecule type" value="Genomic_DNA"/>
</dbReference>